<dbReference type="SMART" id="SM00326">
    <property type="entry name" value="SH3"/>
    <property type="match status" value="1"/>
</dbReference>
<evidence type="ECO:0000256" key="1">
    <source>
        <dbReference type="ARBA" id="ARBA00004167"/>
    </source>
</evidence>
<dbReference type="STRING" id="253628.A0A0D1XSC0"/>
<dbReference type="PANTHER" id="PTHR15549">
    <property type="entry name" value="PAIRED IMMUNOGLOBULIN-LIKE TYPE 2 RECEPTOR"/>
    <property type="match status" value="1"/>
</dbReference>
<accession>A0A0D1XSC0</accession>
<evidence type="ECO:0000256" key="5">
    <source>
        <dbReference type="ARBA" id="ARBA00023136"/>
    </source>
</evidence>
<feature type="region of interest" description="Disordered" evidence="7">
    <location>
        <begin position="344"/>
        <end position="364"/>
    </location>
</feature>
<dbReference type="OrthoDB" id="5340910at2759"/>
<dbReference type="InterPro" id="IPR001452">
    <property type="entry name" value="SH3_domain"/>
</dbReference>
<evidence type="ECO:0000313" key="10">
    <source>
        <dbReference type="EMBL" id="KIW05646.1"/>
    </source>
</evidence>
<gene>
    <name evidence="10" type="ORF">PV09_03514</name>
</gene>
<dbReference type="Proteomes" id="UP000053259">
    <property type="component" value="Unassembled WGS sequence"/>
</dbReference>
<feature type="region of interest" description="Disordered" evidence="7">
    <location>
        <begin position="271"/>
        <end position="321"/>
    </location>
</feature>
<feature type="compositionally biased region" description="Low complexity" evidence="7">
    <location>
        <begin position="81"/>
        <end position="98"/>
    </location>
</feature>
<dbReference type="CDD" id="cd11854">
    <property type="entry name" value="SH3_Fus1p"/>
    <property type="match status" value="1"/>
</dbReference>
<evidence type="ECO:0000256" key="6">
    <source>
        <dbReference type="PROSITE-ProRule" id="PRU00192"/>
    </source>
</evidence>
<feature type="transmembrane region" description="Helical" evidence="8">
    <location>
        <begin position="152"/>
        <end position="173"/>
    </location>
</feature>
<evidence type="ECO:0000256" key="7">
    <source>
        <dbReference type="SAM" id="MobiDB-lite"/>
    </source>
</evidence>
<dbReference type="RefSeq" id="XP_016215515.1">
    <property type="nucleotide sequence ID" value="XM_016356722.1"/>
</dbReference>
<dbReference type="InterPro" id="IPR051694">
    <property type="entry name" value="Immunoregulatory_rcpt-like"/>
</dbReference>
<dbReference type="InterPro" id="IPR036028">
    <property type="entry name" value="SH3-like_dom_sf"/>
</dbReference>
<dbReference type="GO" id="GO:0016020">
    <property type="term" value="C:membrane"/>
    <property type="evidence" value="ECO:0007669"/>
    <property type="project" value="UniProtKB-SubCell"/>
</dbReference>
<evidence type="ECO:0000256" key="3">
    <source>
        <dbReference type="ARBA" id="ARBA00022692"/>
    </source>
</evidence>
<keyword evidence="5 8" id="KW-0472">Membrane</keyword>
<keyword evidence="3 8" id="KW-0812">Transmembrane</keyword>
<feature type="region of interest" description="Disordered" evidence="7">
    <location>
        <begin position="81"/>
        <end position="102"/>
    </location>
</feature>
<dbReference type="VEuPathDB" id="FungiDB:PV09_03514"/>
<organism evidence="10 11">
    <name type="scientific">Verruconis gallopava</name>
    <dbReference type="NCBI Taxonomy" id="253628"/>
    <lineage>
        <taxon>Eukaryota</taxon>
        <taxon>Fungi</taxon>
        <taxon>Dikarya</taxon>
        <taxon>Ascomycota</taxon>
        <taxon>Pezizomycotina</taxon>
        <taxon>Dothideomycetes</taxon>
        <taxon>Pleosporomycetidae</taxon>
        <taxon>Venturiales</taxon>
        <taxon>Sympoventuriaceae</taxon>
        <taxon>Verruconis</taxon>
    </lineage>
</organism>
<dbReference type="GO" id="GO:0071944">
    <property type="term" value="C:cell periphery"/>
    <property type="evidence" value="ECO:0007669"/>
    <property type="project" value="UniProtKB-ARBA"/>
</dbReference>
<keyword evidence="4 8" id="KW-1133">Transmembrane helix</keyword>
<feature type="compositionally biased region" description="Pro residues" evidence="7">
    <location>
        <begin position="471"/>
        <end position="487"/>
    </location>
</feature>
<dbReference type="SUPFAM" id="SSF50044">
    <property type="entry name" value="SH3-domain"/>
    <property type="match status" value="1"/>
</dbReference>
<dbReference type="InParanoid" id="A0A0D1XSC0"/>
<feature type="compositionally biased region" description="Polar residues" evidence="7">
    <location>
        <begin position="355"/>
        <end position="364"/>
    </location>
</feature>
<dbReference type="HOGENOM" id="CLU_018830_0_1_1"/>
<sequence>MDLADVLQIVKRDLFDDISSFFNNAKKTDKSATSDDVVVAVTTMTEPQTFTGSAVLVTQTPGNLIAGGAVFASRTDSPGAAATSAATTSYPTDSTSATVTPSNTAVTSFTTPIYSTPTAVDAASLTSSLSNAQASAHATSSQNGGLSGGAKAGIAFGVLIPVAAILIGVLMMIRRRKRQEESMQRLDDEKAGMAKPDALPQFPTPLTHAPAPASGPAPMAAVPNVAVRSTDTLSAPRLSIRPQTQFDPRMSKLAGPNGAMAADAPGAGAAAAATASAWERPGAEKNANDPANPFGNHAETVNNGNNDNNKNEPVAAAAVPKRASSPVNIDAAAFPLPGSAAPSEIASGDHVDASETASLAPSNPATASNLSLIAPSTPTSAVAAAAAAAGAAAGAAMANKRNSPPPADNVYRVQLDFKPSMDDELEIRAGQLVRLLHSYDDGWALCIRMDRSQQGVVPRTCLSKNTVKPRQGPPPQGYPGGPGPRGPNSPMRGPGGSGPVPYGQAPRPMTPQGRNSPAPYGQPGRPMTPQGRPMTPTGRNSPAPGRPRAQSNAGPAQYTAYAPQGRSMSPGPYLQGPPARPDEASRKRSNSTSNMGNVQPPKPLSLTAGVPASSVSRKPVPGQAV</sequence>
<protein>
    <recommendedName>
        <fullName evidence="9">SH3 domain-containing protein</fullName>
    </recommendedName>
</protein>
<dbReference type="Gene3D" id="2.30.30.40">
    <property type="entry name" value="SH3 Domains"/>
    <property type="match status" value="1"/>
</dbReference>
<dbReference type="Pfam" id="PF14604">
    <property type="entry name" value="SH3_9"/>
    <property type="match status" value="1"/>
</dbReference>
<evidence type="ECO:0000256" key="8">
    <source>
        <dbReference type="SAM" id="Phobius"/>
    </source>
</evidence>
<dbReference type="EMBL" id="KN847537">
    <property type="protein sequence ID" value="KIW05646.1"/>
    <property type="molecule type" value="Genomic_DNA"/>
</dbReference>
<evidence type="ECO:0000313" key="11">
    <source>
        <dbReference type="Proteomes" id="UP000053259"/>
    </source>
</evidence>
<comment type="subcellular location">
    <subcellularLocation>
        <location evidence="1">Membrane</location>
        <topology evidence="1">Single-pass membrane protein</topology>
    </subcellularLocation>
</comment>
<evidence type="ECO:0000256" key="2">
    <source>
        <dbReference type="ARBA" id="ARBA00022443"/>
    </source>
</evidence>
<feature type="region of interest" description="Disordered" evidence="7">
    <location>
        <begin position="458"/>
        <end position="625"/>
    </location>
</feature>
<dbReference type="GeneID" id="27311487"/>
<evidence type="ECO:0000259" key="9">
    <source>
        <dbReference type="PROSITE" id="PS50002"/>
    </source>
</evidence>
<name>A0A0D1XSC0_9PEZI</name>
<evidence type="ECO:0000256" key="4">
    <source>
        <dbReference type="ARBA" id="ARBA00022989"/>
    </source>
</evidence>
<keyword evidence="11" id="KW-1185">Reference proteome</keyword>
<feature type="domain" description="SH3" evidence="9">
    <location>
        <begin position="406"/>
        <end position="467"/>
    </location>
</feature>
<proteinExistence type="predicted"/>
<dbReference type="PROSITE" id="PS50002">
    <property type="entry name" value="SH3"/>
    <property type="match status" value="1"/>
</dbReference>
<dbReference type="AlphaFoldDB" id="A0A0D1XSC0"/>
<dbReference type="InterPro" id="IPR035521">
    <property type="entry name" value="Fus1_SH3"/>
</dbReference>
<keyword evidence="2 6" id="KW-0728">SH3 domain</keyword>
<reference evidence="10 11" key="1">
    <citation type="submission" date="2015-01" db="EMBL/GenBank/DDBJ databases">
        <title>The Genome Sequence of Ochroconis gallopava CBS43764.</title>
        <authorList>
            <consortium name="The Broad Institute Genomics Platform"/>
            <person name="Cuomo C."/>
            <person name="de Hoog S."/>
            <person name="Gorbushina A."/>
            <person name="Stielow B."/>
            <person name="Teixiera M."/>
            <person name="Abouelleil A."/>
            <person name="Chapman S.B."/>
            <person name="Priest M."/>
            <person name="Young S.K."/>
            <person name="Wortman J."/>
            <person name="Nusbaum C."/>
            <person name="Birren B."/>
        </authorList>
    </citation>
    <scope>NUCLEOTIDE SEQUENCE [LARGE SCALE GENOMIC DNA]</scope>
    <source>
        <strain evidence="10 11">CBS 43764</strain>
    </source>
</reference>